<evidence type="ECO:0000313" key="5">
    <source>
        <dbReference type="WBParaSite" id="DME_0000505501-mRNA-1"/>
    </source>
</evidence>
<keyword evidence="4" id="KW-1185">Reference proteome</keyword>
<dbReference type="STRING" id="318479.A0A0N4UCQ1"/>
<reference evidence="5" key="1">
    <citation type="submission" date="2017-02" db="UniProtKB">
        <authorList>
            <consortium name="WormBaseParasite"/>
        </authorList>
    </citation>
    <scope>IDENTIFICATION</scope>
</reference>
<organism evidence="3 5">
    <name type="scientific">Dracunculus medinensis</name>
    <name type="common">Guinea worm</name>
    <dbReference type="NCBI Taxonomy" id="318479"/>
    <lineage>
        <taxon>Eukaryota</taxon>
        <taxon>Metazoa</taxon>
        <taxon>Ecdysozoa</taxon>
        <taxon>Nematoda</taxon>
        <taxon>Chromadorea</taxon>
        <taxon>Rhabditida</taxon>
        <taxon>Spirurina</taxon>
        <taxon>Dracunculoidea</taxon>
        <taxon>Dracunculidae</taxon>
        <taxon>Dracunculus</taxon>
    </lineage>
</organism>
<reference evidence="2 4" key="2">
    <citation type="submission" date="2018-11" db="EMBL/GenBank/DDBJ databases">
        <authorList>
            <consortium name="Pathogen Informatics"/>
        </authorList>
    </citation>
    <scope>NUCLEOTIDE SEQUENCE [LARGE SCALE GENOMIC DNA]</scope>
</reference>
<accession>A0A0N4UCQ1</accession>
<gene>
    <name evidence="2" type="ORF">DME_LOCUS8854</name>
</gene>
<dbReference type="WBParaSite" id="DME_0000505501-mRNA-1">
    <property type="protein sequence ID" value="DME_0000505501-mRNA-1"/>
    <property type="gene ID" value="DME_0000505501"/>
</dbReference>
<dbReference type="Proteomes" id="UP000038040">
    <property type="component" value="Unplaced"/>
</dbReference>
<evidence type="ECO:0000256" key="1">
    <source>
        <dbReference type="SAM" id="Phobius"/>
    </source>
</evidence>
<name>A0A0N4UCQ1_DRAME</name>
<dbReference type="Proteomes" id="UP000274756">
    <property type="component" value="Unassembled WGS sequence"/>
</dbReference>
<dbReference type="AlphaFoldDB" id="A0A0N4UCQ1"/>
<sequence length="189" mass="21655">MVGNVFASQLHVWVDMSSQSDSASGIRSLIFTCFGLIPYFSWYYSFVIFLISQEAAAIIVARLASWGAVNENDISDVLHWVDRSLFGEYHNARLISHMFISFVLCYRGELKFKFEFLIPYDIDSSNLTDLSSFNSTNETVYCLCSILFVPLDFYSILECFEKHGNDPANSLLIFTAILAWRKLNYQDDP</sequence>
<keyword evidence="1" id="KW-1133">Transmembrane helix</keyword>
<evidence type="ECO:0000313" key="4">
    <source>
        <dbReference type="Proteomes" id="UP000274756"/>
    </source>
</evidence>
<keyword evidence="1" id="KW-0812">Transmembrane</keyword>
<proteinExistence type="predicted"/>
<evidence type="ECO:0000313" key="3">
    <source>
        <dbReference type="Proteomes" id="UP000038040"/>
    </source>
</evidence>
<protein>
    <submittedName>
        <fullName evidence="5">Pecanex-like protein</fullName>
    </submittedName>
</protein>
<keyword evidence="1" id="KW-0472">Membrane</keyword>
<evidence type="ECO:0000313" key="2">
    <source>
        <dbReference type="EMBL" id="VDN58881.1"/>
    </source>
</evidence>
<dbReference type="EMBL" id="UYYG01001173">
    <property type="protein sequence ID" value="VDN58881.1"/>
    <property type="molecule type" value="Genomic_DNA"/>
</dbReference>
<feature type="transmembrane region" description="Helical" evidence="1">
    <location>
        <begin position="29"/>
        <end position="52"/>
    </location>
</feature>